<accession>A0A9X1WQW2</accession>
<keyword evidence="2" id="KW-1185">Reference proteome</keyword>
<evidence type="ECO:0000313" key="1">
    <source>
        <dbReference type="EMBL" id="MCJ8013388.1"/>
    </source>
</evidence>
<comment type="caution">
    <text evidence="1">The sequence shown here is derived from an EMBL/GenBank/DDBJ whole genome shotgun (WGS) entry which is preliminary data.</text>
</comment>
<dbReference type="RefSeq" id="WP_244726713.1">
    <property type="nucleotide sequence ID" value="NZ_JALIRP010000006.1"/>
</dbReference>
<organism evidence="1 2">
    <name type="scientific">Paenibacillus mangrovi</name>
    <dbReference type="NCBI Taxonomy" id="2931978"/>
    <lineage>
        <taxon>Bacteria</taxon>
        <taxon>Bacillati</taxon>
        <taxon>Bacillota</taxon>
        <taxon>Bacilli</taxon>
        <taxon>Bacillales</taxon>
        <taxon>Paenibacillaceae</taxon>
        <taxon>Paenibacillus</taxon>
    </lineage>
</organism>
<dbReference type="Proteomes" id="UP001139347">
    <property type="component" value="Unassembled WGS sequence"/>
</dbReference>
<reference evidence="1" key="1">
    <citation type="submission" date="2022-04" db="EMBL/GenBank/DDBJ databases">
        <title>Paenibacillus mangrovi sp. nov., a novel endophytic bacterium isolated from bark of Kandelia candel.</title>
        <authorList>
            <person name="Tuo L."/>
        </authorList>
    </citation>
    <scope>NUCLEOTIDE SEQUENCE</scope>
    <source>
        <strain evidence="1">KQZ6P-2</strain>
    </source>
</reference>
<gene>
    <name evidence="1" type="ORF">MUG84_16790</name>
</gene>
<dbReference type="EMBL" id="JALIRP010000006">
    <property type="protein sequence ID" value="MCJ8013388.1"/>
    <property type="molecule type" value="Genomic_DNA"/>
</dbReference>
<name>A0A9X1WQW2_9BACL</name>
<proteinExistence type="predicted"/>
<dbReference type="AlphaFoldDB" id="A0A9X1WQW2"/>
<evidence type="ECO:0000313" key="2">
    <source>
        <dbReference type="Proteomes" id="UP001139347"/>
    </source>
</evidence>
<protein>
    <submittedName>
        <fullName evidence="1">Uncharacterized protein</fullName>
    </submittedName>
</protein>
<sequence length="78" mass="9384">MLSDLLMFVNCECNVTLPRGFDKVDEYERFPLVADIWVYFIHQLEDLEAYVQDEDEVHELHEVRKVIPFPTDRIKIKE</sequence>